<keyword evidence="6 9" id="KW-0472">Membrane</keyword>
<comment type="subcellular location">
    <subcellularLocation>
        <location evidence="1">Cell membrane</location>
        <topology evidence="1">Multi-pass membrane protein</topology>
    </subcellularLocation>
</comment>
<evidence type="ECO:0000256" key="5">
    <source>
        <dbReference type="ARBA" id="ARBA00022989"/>
    </source>
</evidence>
<keyword evidence="5 9" id="KW-1133">Transmembrane helix</keyword>
<feature type="domain" description="Acyltransferase 3" evidence="10">
    <location>
        <begin position="1"/>
        <end position="325"/>
    </location>
</feature>
<dbReference type="SUPFAM" id="SSF52266">
    <property type="entry name" value="SGNH hydrolase"/>
    <property type="match status" value="1"/>
</dbReference>
<dbReference type="InterPro" id="IPR036514">
    <property type="entry name" value="SGNH_hydro_sf"/>
</dbReference>
<accession>A0ABS4XHY4</accession>
<feature type="transmembrane region" description="Helical" evidence="9">
    <location>
        <begin position="151"/>
        <end position="170"/>
    </location>
</feature>
<gene>
    <name evidence="11" type="ORF">JOF47_003598</name>
</gene>
<organism evidence="11 12">
    <name type="scientific">Paeniglutamicibacter kerguelensis</name>
    <dbReference type="NCBI Taxonomy" id="254788"/>
    <lineage>
        <taxon>Bacteria</taxon>
        <taxon>Bacillati</taxon>
        <taxon>Actinomycetota</taxon>
        <taxon>Actinomycetes</taxon>
        <taxon>Micrococcales</taxon>
        <taxon>Micrococcaceae</taxon>
        <taxon>Paeniglutamicibacter</taxon>
    </lineage>
</organism>
<feature type="transmembrane region" description="Helical" evidence="9">
    <location>
        <begin position="17"/>
        <end position="38"/>
    </location>
</feature>
<dbReference type="PANTHER" id="PTHR23028:SF53">
    <property type="entry name" value="ACYL_TRANSF_3 DOMAIN-CONTAINING PROTEIN"/>
    <property type="match status" value="1"/>
</dbReference>
<reference evidence="11 12" key="1">
    <citation type="submission" date="2021-03" db="EMBL/GenBank/DDBJ databases">
        <title>Sequencing the genomes of 1000 actinobacteria strains.</title>
        <authorList>
            <person name="Klenk H.-P."/>
        </authorList>
    </citation>
    <scope>NUCLEOTIDE SEQUENCE [LARGE SCALE GENOMIC DNA]</scope>
    <source>
        <strain evidence="11 12">DSM 15797</strain>
    </source>
</reference>
<feature type="transmembrane region" description="Helical" evidence="9">
    <location>
        <begin position="310"/>
        <end position="330"/>
    </location>
</feature>
<evidence type="ECO:0000313" key="11">
    <source>
        <dbReference type="EMBL" id="MBP2388087.1"/>
    </source>
</evidence>
<feature type="transmembrane region" description="Helical" evidence="9">
    <location>
        <begin position="242"/>
        <end position="262"/>
    </location>
</feature>
<dbReference type="Pfam" id="PF01757">
    <property type="entry name" value="Acyl_transf_3"/>
    <property type="match status" value="1"/>
</dbReference>
<comment type="caution">
    <text evidence="11">The sequence shown here is derived from an EMBL/GenBank/DDBJ whole genome shotgun (WGS) entry which is preliminary data.</text>
</comment>
<evidence type="ECO:0000256" key="9">
    <source>
        <dbReference type="SAM" id="Phobius"/>
    </source>
</evidence>
<feature type="transmembrane region" description="Helical" evidence="9">
    <location>
        <begin position="182"/>
        <end position="199"/>
    </location>
</feature>
<evidence type="ECO:0000256" key="1">
    <source>
        <dbReference type="ARBA" id="ARBA00004651"/>
    </source>
</evidence>
<evidence type="ECO:0000259" key="10">
    <source>
        <dbReference type="Pfam" id="PF01757"/>
    </source>
</evidence>
<keyword evidence="12" id="KW-1185">Reference proteome</keyword>
<evidence type="ECO:0000256" key="3">
    <source>
        <dbReference type="ARBA" id="ARBA00022679"/>
    </source>
</evidence>
<name>A0ABS4XHY4_9MICC</name>
<feature type="transmembrane region" description="Helical" evidence="9">
    <location>
        <begin position="128"/>
        <end position="144"/>
    </location>
</feature>
<sequence>MLAVIAYHLWPQVLPGGFLGVDLFFVLSGYLITGGLLRRLDAGLSVGLRGFWIRRARRLIPAMLLMLVGATALAILAGGELPANLRAQWLGALSYTSNWLQIASGNSYFASAEPPYFQHLWSLAIEEQFYLLWPVVLVLLVVVLRTRTKLLAAVAMLGVAAAASMAWAFVPGQDASPLYFGTWTHGFGLLIGSGAAIYTSFRPSALAFGLLPRVRRSGDLAVGVLFAAILMAMFLLPDTSSVAYRGGMALFCVASAGLILSLERRHTLVRALLNQQHLRWMGNRSYGLYLWHWPLLVLAGVLFPPQAATAANLCVLAATFLAAAASWHLVEQPIMRDGFKVSLSAWRSNVAGRFEPLVSGAPGRYSQIVPLTALLLIPLCTITVLVASPRQSSLQQQLTEAQEMLGEQVDTLGIAAAPEPQTAPVTGKGTGKTTGSAKGKHATGGDVTALGDSVMLASTRELLKELPGISIHAAVGAQMREAPEKLERLRYENRLRRVVVLGLGTNGDLPAGTLEKVRDVIGPDRELLLVTVHAPRAWSDSVNEKYRSAAAKYPNVHLVDWASLAPELDDFARDRVHPGPQGTQEYARLMSSALRNS</sequence>
<dbReference type="InterPro" id="IPR002656">
    <property type="entry name" value="Acyl_transf_3_dom"/>
</dbReference>
<dbReference type="Gene3D" id="3.40.50.1110">
    <property type="entry name" value="SGNH hydrolase"/>
    <property type="match status" value="1"/>
</dbReference>
<dbReference type="Proteomes" id="UP001296993">
    <property type="component" value="Unassembled WGS sequence"/>
</dbReference>
<feature type="transmembrane region" description="Helical" evidence="9">
    <location>
        <begin position="220"/>
        <end position="236"/>
    </location>
</feature>
<proteinExistence type="predicted"/>
<evidence type="ECO:0000256" key="6">
    <source>
        <dbReference type="ARBA" id="ARBA00023136"/>
    </source>
</evidence>
<evidence type="ECO:0000256" key="2">
    <source>
        <dbReference type="ARBA" id="ARBA00022475"/>
    </source>
</evidence>
<feature type="transmembrane region" description="Helical" evidence="9">
    <location>
        <begin position="368"/>
        <end position="387"/>
    </location>
</feature>
<keyword evidence="2" id="KW-1003">Cell membrane</keyword>
<dbReference type="InterPro" id="IPR050879">
    <property type="entry name" value="Acyltransferase_3"/>
</dbReference>
<protein>
    <submittedName>
        <fullName evidence="11">Peptidoglycan/LPS O-acetylase OafA/YrhL</fullName>
    </submittedName>
</protein>
<feature type="region of interest" description="Disordered" evidence="8">
    <location>
        <begin position="419"/>
        <end position="444"/>
    </location>
</feature>
<feature type="transmembrane region" description="Helical" evidence="9">
    <location>
        <begin position="59"/>
        <end position="79"/>
    </location>
</feature>
<feature type="transmembrane region" description="Helical" evidence="9">
    <location>
        <begin position="286"/>
        <end position="304"/>
    </location>
</feature>
<evidence type="ECO:0000313" key="12">
    <source>
        <dbReference type="Proteomes" id="UP001296993"/>
    </source>
</evidence>
<keyword evidence="4 9" id="KW-0812">Transmembrane</keyword>
<evidence type="ECO:0000256" key="8">
    <source>
        <dbReference type="SAM" id="MobiDB-lite"/>
    </source>
</evidence>
<keyword evidence="3" id="KW-0808">Transferase</keyword>
<dbReference type="EMBL" id="JAGIOF010000001">
    <property type="protein sequence ID" value="MBP2388087.1"/>
    <property type="molecule type" value="Genomic_DNA"/>
</dbReference>
<keyword evidence="7" id="KW-0012">Acyltransferase</keyword>
<dbReference type="PANTHER" id="PTHR23028">
    <property type="entry name" value="ACETYLTRANSFERASE"/>
    <property type="match status" value="1"/>
</dbReference>
<evidence type="ECO:0000256" key="4">
    <source>
        <dbReference type="ARBA" id="ARBA00022692"/>
    </source>
</evidence>
<evidence type="ECO:0000256" key="7">
    <source>
        <dbReference type="ARBA" id="ARBA00023315"/>
    </source>
</evidence>